<dbReference type="GO" id="GO:0000428">
    <property type="term" value="C:DNA-directed RNA polymerase complex"/>
    <property type="evidence" value="ECO:0007669"/>
    <property type="project" value="UniProtKB-KW"/>
</dbReference>
<comment type="caution">
    <text evidence="2">The sequence shown here is derived from an EMBL/GenBank/DDBJ whole genome shotgun (WGS) entry which is preliminary data.</text>
</comment>
<dbReference type="KEGG" id="qsa:O6P43_011426"/>
<proteinExistence type="predicted"/>
<sequence>MKTNIIKDPNADFPLNSHSSPQQFPMSDIEMITIPAVSYTSLKDILPVTPISPSQHNSSWTEIPIKNPLLKQAVLSYLQPMSTTPEIGNIGLFGKLKDKCLCGSRGELGCLEWLSRVVLKTIRDVFVGVSERKGIENGEDEEEDED</sequence>
<accession>A0AAD7PTA7</accession>
<dbReference type="Proteomes" id="UP001163823">
    <property type="component" value="Chromosome 5"/>
</dbReference>
<dbReference type="PANTHER" id="PTHR34569">
    <property type="entry name" value="EXPRESSED PROTEIN"/>
    <property type="match status" value="1"/>
</dbReference>
<keyword evidence="2" id="KW-0804">Transcription</keyword>
<dbReference type="EMBL" id="JARAOO010000005">
    <property type="protein sequence ID" value="KAJ7967123.1"/>
    <property type="molecule type" value="Genomic_DNA"/>
</dbReference>
<gene>
    <name evidence="2" type="ORF">O6P43_011426</name>
</gene>
<reference evidence="2" key="1">
    <citation type="journal article" date="2023" name="Science">
        <title>Elucidation of the pathway for biosynthesis of saponin adjuvants from the soapbark tree.</title>
        <authorList>
            <person name="Reed J."/>
            <person name="Orme A."/>
            <person name="El-Demerdash A."/>
            <person name="Owen C."/>
            <person name="Martin L.B.B."/>
            <person name="Misra R.C."/>
            <person name="Kikuchi S."/>
            <person name="Rejzek M."/>
            <person name="Martin A.C."/>
            <person name="Harkess A."/>
            <person name="Leebens-Mack J."/>
            <person name="Louveau T."/>
            <person name="Stephenson M.J."/>
            <person name="Osbourn A."/>
        </authorList>
    </citation>
    <scope>NUCLEOTIDE SEQUENCE</scope>
    <source>
        <strain evidence="2">S10</strain>
    </source>
</reference>
<feature type="region of interest" description="Disordered" evidence="1">
    <location>
        <begin position="1"/>
        <end position="20"/>
    </location>
</feature>
<keyword evidence="3" id="KW-1185">Reference proteome</keyword>
<dbReference type="AlphaFoldDB" id="A0AAD7PTA7"/>
<keyword evidence="2" id="KW-0240">DNA-directed RNA polymerase</keyword>
<evidence type="ECO:0000256" key="1">
    <source>
        <dbReference type="SAM" id="MobiDB-lite"/>
    </source>
</evidence>
<evidence type="ECO:0000313" key="3">
    <source>
        <dbReference type="Proteomes" id="UP001163823"/>
    </source>
</evidence>
<dbReference type="PANTHER" id="PTHR34569:SF12">
    <property type="entry name" value="TRANSMEMBRANE PROTEIN"/>
    <property type="match status" value="1"/>
</dbReference>
<organism evidence="2 3">
    <name type="scientific">Quillaja saponaria</name>
    <name type="common">Soap bark tree</name>
    <dbReference type="NCBI Taxonomy" id="32244"/>
    <lineage>
        <taxon>Eukaryota</taxon>
        <taxon>Viridiplantae</taxon>
        <taxon>Streptophyta</taxon>
        <taxon>Embryophyta</taxon>
        <taxon>Tracheophyta</taxon>
        <taxon>Spermatophyta</taxon>
        <taxon>Magnoliopsida</taxon>
        <taxon>eudicotyledons</taxon>
        <taxon>Gunneridae</taxon>
        <taxon>Pentapetalae</taxon>
        <taxon>rosids</taxon>
        <taxon>fabids</taxon>
        <taxon>Fabales</taxon>
        <taxon>Quillajaceae</taxon>
        <taxon>Quillaja</taxon>
    </lineage>
</organism>
<name>A0AAD7PTA7_QUISA</name>
<evidence type="ECO:0000313" key="2">
    <source>
        <dbReference type="EMBL" id="KAJ7967123.1"/>
    </source>
</evidence>
<protein>
    <submittedName>
        <fullName evidence="2">DNA-directed RNA polymerase subunit alpha like</fullName>
    </submittedName>
</protein>